<protein>
    <submittedName>
        <fullName evidence="2">Plasmid pRiA4b ORF-3 family protein</fullName>
    </submittedName>
</protein>
<dbReference type="InterPro" id="IPR024047">
    <property type="entry name" value="MM3350-like_sf"/>
</dbReference>
<dbReference type="OrthoDB" id="9816539at2"/>
<dbReference type="AlphaFoldDB" id="A0A5C8P6J7"/>
<dbReference type="Proteomes" id="UP000321548">
    <property type="component" value="Unassembled WGS sequence"/>
</dbReference>
<sequence>MEHAYRPRNGLLHIEPPVWRTLQVPDTLSQAKLDRLIQAAMSGNKSRLRAWQIQGERCGRPGLEWDAPGTLFVDRKIPDGAGFTCRCGAGMEAPSVRAARASTRRAARTSFTVQTRGGSKALAGQASLRASPW</sequence>
<organism evidence="2 3">
    <name type="scientific">Zeimonas arvi</name>
    <dbReference type="NCBI Taxonomy" id="2498847"/>
    <lineage>
        <taxon>Bacteria</taxon>
        <taxon>Pseudomonadati</taxon>
        <taxon>Pseudomonadota</taxon>
        <taxon>Betaproteobacteria</taxon>
        <taxon>Burkholderiales</taxon>
        <taxon>Burkholderiaceae</taxon>
        <taxon>Zeimonas</taxon>
    </lineage>
</organism>
<reference evidence="2 3" key="1">
    <citation type="submission" date="2019-06" db="EMBL/GenBank/DDBJ databases">
        <title>Quisquiliibacterium sp. nov., isolated from a maize field.</title>
        <authorList>
            <person name="Lin S.-Y."/>
            <person name="Tsai C.-F."/>
            <person name="Young C.-C."/>
        </authorList>
    </citation>
    <scope>NUCLEOTIDE SEQUENCE [LARGE SCALE GENOMIC DNA]</scope>
    <source>
        <strain evidence="2 3">CC-CFT501</strain>
    </source>
</reference>
<keyword evidence="3" id="KW-1185">Reference proteome</keyword>
<proteinExistence type="predicted"/>
<dbReference type="EMBL" id="VDUY01000001">
    <property type="protein sequence ID" value="TXL68978.1"/>
    <property type="molecule type" value="Genomic_DNA"/>
</dbReference>
<feature type="domain" description="Plasmid pRiA4b Orf3-like" evidence="1">
    <location>
        <begin position="11"/>
        <end position="61"/>
    </location>
</feature>
<dbReference type="Gene3D" id="3.10.290.30">
    <property type="entry name" value="MM3350-like"/>
    <property type="match status" value="1"/>
</dbReference>
<evidence type="ECO:0000313" key="3">
    <source>
        <dbReference type="Proteomes" id="UP000321548"/>
    </source>
</evidence>
<dbReference type="InterPro" id="IPR012912">
    <property type="entry name" value="Plasmid_pRiA4b_Orf3-like"/>
</dbReference>
<name>A0A5C8P6J7_9BURK</name>
<gene>
    <name evidence="2" type="ORF">FHP08_02735</name>
</gene>
<evidence type="ECO:0000259" key="1">
    <source>
        <dbReference type="Pfam" id="PF07929"/>
    </source>
</evidence>
<dbReference type="SUPFAM" id="SSF159941">
    <property type="entry name" value="MM3350-like"/>
    <property type="match status" value="1"/>
</dbReference>
<dbReference type="Pfam" id="PF07929">
    <property type="entry name" value="PRiA4_ORF3"/>
    <property type="match status" value="1"/>
</dbReference>
<evidence type="ECO:0000313" key="2">
    <source>
        <dbReference type="EMBL" id="TXL68978.1"/>
    </source>
</evidence>
<accession>A0A5C8P6J7</accession>
<comment type="caution">
    <text evidence="2">The sequence shown here is derived from an EMBL/GenBank/DDBJ whole genome shotgun (WGS) entry which is preliminary data.</text>
</comment>